<dbReference type="Pfam" id="PF13828">
    <property type="entry name" value="DUF4190"/>
    <property type="match status" value="1"/>
</dbReference>
<evidence type="ECO:0000313" key="3">
    <source>
        <dbReference type="EMBL" id="OLO72547.1"/>
    </source>
</evidence>
<feature type="transmembrane region" description="Helical" evidence="1">
    <location>
        <begin position="78"/>
        <end position="96"/>
    </location>
</feature>
<feature type="transmembrane region" description="Helical" evidence="1">
    <location>
        <begin position="34"/>
        <end position="57"/>
    </location>
</feature>
<keyword evidence="1" id="KW-1133">Transmembrane helix</keyword>
<gene>
    <name evidence="3" type="ORF">BKH20_01685</name>
</gene>
<organism evidence="3 4">
    <name type="scientific">Actinomyces oris</name>
    <dbReference type="NCBI Taxonomy" id="544580"/>
    <lineage>
        <taxon>Bacteria</taxon>
        <taxon>Bacillati</taxon>
        <taxon>Actinomycetota</taxon>
        <taxon>Actinomycetes</taxon>
        <taxon>Actinomycetales</taxon>
        <taxon>Actinomycetaceae</taxon>
        <taxon>Actinomyces</taxon>
    </lineage>
</organism>
<reference evidence="3 4" key="1">
    <citation type="submission" date="2016-12" db="EMBL/GenBank/DDBJ databases">
        <title>Genomic comparison of strains in the 'Actinomyces naeslundii' group.</title>
        <authorList>
            <person name="Mughal S.R."/>
            <person name="Do T."/>
            <person name="Gilbert S.C."/>
            <person name="Witherden E.A."/>
            <person name="Didelot X."/>
            <person name="Beighton D."/>
        </authorList>
    </citation>
    <scope>NUCLEOTIDE SEQUENCE [LARGE SCALE GENOMIC DNA]</scope>
    <source>
        <strain evidence="3 4">WE8B-23</strain>
    </source>
</reference>
<dbReference type="Proteomes" id="UP000185963">
    <property type="component" value="Unassembled WGS sequence"/>
</dbReference>
<dbReference type="EMBL" id="MSKS01000006">
    <property type="protein sequence ID" value="OLO72547.1"/>
    <property type="molecule type" value="Genomic_DNA"/>
</dbReference>
<dbReference type="OrthoDB" id="4829526at2"/>
<name>A0A1Q8WWS9_9ACTO</name>
<comment type="caution">
    <text evidence="3">The sequence shown here is derived from an EMBL/GenBank/DDBJ whole genome shotgun (WGS) entry which is preliminary data.</text>
</comment>
<evidence type="ECO:0000256" key="1">
    <source>
        <dbReference type="SAM" id="Phobius"/>
    </source>
</evidence>
<keyword evidence="1" id="KW-0472">Membrane</keyword>
<dbReference type="RefSeq" id="WP_075389683.1">
    <property type="nucleotide sequence ID" value="NZ_MSKS01000006.1"/>
</dbReference>
<feature type="domain" description="DUF4190" evidence="2">
    <location>
        <begin position="33"/>
        <end position="92"/>
    </location>
</feature>
<sequence length="101" mass="10630">MSHFYYNEPSYPSYPSGGNAWRNPGSERNYLGSWSLGLGIASIFCCGIIFGVIAIVLGLQAQAAADRGEATNRGAGTAGIVLGVIGFCATLIYLLVRVGLR</sequence>
<evidence type="ECO:0000259" key="2">
    <source>
        <dbReference type="Pfam" id="PF13828"/>
    </source>
</evidence>
<evidence type="ECO:0000313" key="4">
    <source>
        <dbReference type="Proteomes" id="UP000185963"/>
    </source>
</evidence>
<dbReference type="InterPro" id="IPR025241">
    <property type="entry name" value="DUF4190"/>
</dbReference>
<dbReference type="AlphaFoldDB" id="A0A1Q8WWS9"/>
<protein>
    <recommendedName>
        <fullName evidence="2">DUF4190 domain-containing protein</fullName>
    </recommendedName>
</protein>
<accession>A0A1Q8WWS9</accession>
<proteinExistence type="predicted"/>
<keyword evidence="1" id="KW-0812">Transmembrane</keyword>